<keyword evidence="2" id="KW-1185">Reference proteome</keyword>
<dbReference type="EMBL" id="CM037160">
    <property type="protein sequence ID" value="KAH7839558.1"/>
    <property type="molecule type" value="Genomic_DNA"/>
</dbReference>
<comment type="caution">
    <text evidence="1">The sequence shown here is derived from an EMBL/GenBank/DDBJ whole genome shotgun (WGS) entry which is preliminary data.</text>
</comment>
<name>A0ACB7XFK6_9ERIC</name>
<evidence type="ECO:0000313" key="2">
    <source>
        <dbReference type="Proteomes" id="UP000828048"/>
    </source>
</evidence>
<protein>
    <submittedName>
        <fullName evidence="1">Uncharacterized protein</fullName>
    </submittedName>
</protein>
<accession>A0ACB7XFK6</accession>
<reference evidence="1 2" key="1">
    <citation type="journal article" date="2021" name="Hortic Res">
        <title>High-quality reference genome and annotation aids understanding of berry development for evergreen blueberry (Vaccinium darrowii).</title>
        <authorList>
            <person name="Yu J."/>
            <person name="Hulse-Kemp A.M."/>
            <person name="Babiker E."/>
            <person name="Staton M."/>
        </authorList>
    </citation>
    <scope>NUCLEOTIDE SEQUENCE [LARGE SCALE GENOMIC DNA]</scope>
    <source>
        <strain evidence="2">cv. NJ 8807/NJ 8810</strain>
        <tissue evidence="1">Young leaf</tissue>
    </source>
</reference>
<dbReference type="Proteomes" id="UP000828048">
    <property type="component" value="Chromosome 10"/>
</dbReference>
<proteinExistence type="predicted"/>
<organism evidence="1 2">
    <name type="scientific">Vaccinium darrowii</name>
    <dbReference type="NCBI Taxonomy" id="229202"/>
    <lineage>
        <taxon>Eukaryota</taxon>
        <taxon>Viridiplantae</taxon>
        <taxon>Streptophyta</taxon>
        <taxon>Embryophyta</taxon>
        <taxon>Tracheophyta</taxon>
        <taxon>Spermatophyta</taxon>
        <taxon>Magnoliopsida</taxon>
        <taxon>eudicotyledons</taxon>
        <taxon>Gunneridae</taxon>
        <taxon>Pentapetalae</taxon>
        <taxon>asterids</taxon>
        <taxon>Ericales</taxon>
        <taxon>Ericaceae</taxon>
        <taxon>Vaccinioideae</taxon>
        <taxon>Vaccinieae</taxon>
        <taxon>Vaccinium</taxon>
    </lineage>
</organism>
<gene>
    <name evidence="1" type="ORF">Vadar_005724</name>
</gene>
<sequence length="355" mass="38077">MGEDRKYATKRSGKVKEVLMTTDAEQILSTTSLPDLHIWMGNSNGKFFVKSEYDKPPLSSPTSTVSLLHPASLFFFFFFFDFSVYDSAAVYSIVTQSQLPKGMATVHLTTSSILAGSLSSFEGLRPSKVRISTVALKQVGSSLSSFRSLVVKASTTVAPKYTSLKPLGDRVLVKTKPAEEQTVGGILLPSSAQSKPQGGEVIAVGDDKKVRPYKIDTSVTGTQVVYSKYTGTEVEFNGSNHLILKEEDIIGILETDDIKDMKPLNDYVLLKVADAEEKTAGGLYLTSAAKDFKPSTATVIAAGPGCLDGNGDRTPLPVSPGDTVLYSKFSGNDFKGTDGSQYVAFKASELMGVLS</sequence>
<evidence type="ECO:0000313" key="1">
    <source>
        <dbReference type="EMBL" id="KAH7839558.1"/>
    </source>
</evidence>